<evidence type="ECO:0000313" key="2">
    <source>
        <dbReference type="EMBL" id="RPD59824.1"/>
    </source>
</evidence>
<feature type="region of interest" description="Disordered" evidence="1">
    <location>
        <begin position="58"/>
        <end position="83"/>
    </location>
</feature>
<protein>
    <submittedName>
        <fullName evidence="2">Uncharacterized protein</fullName>
    </submittedName>
</protein>
<feature type="compositionally biased region" description="Basic and acidic residues" evidence="1">
    <location>
        <begin position="1"/>
        <end position="12"/>
    </location>
</feature>
<keyword evidence="3" id="KW-1185">Reference proteome</keyword>
<reference evidence="2" key="1">
    <citation type="journal article" date="2018" name="Genome Biol. Evol.">
        <title>Genomics and development of Lentinus tigrinus, a white-rot wood-decaying mushroom with dimorphic fruiting bodies.</title>
        <authorList>
            <person name="Wu B."/>
            <person name="Xu Z."/>
            <person name="Knudson A."/>
            <person name="Carlson A."/>
            <person name="Chen N."/>
            <person name="Kovaka S."/>
            <person name="LaButti K."/>
            <person name="Lipzen A."/>
            <person name="Pennachio C."/>
            <person name="Riley R."/>
            <person name="Schakwitz W."/>
            <person name="Umezawa K."/>
            <person name="Ohm R.A."/>
            <person name="Grigoriev I.V."/>
            <person name="Nagy L.G."/>
            <person name="Gibbons J."/>
            <person name="Hibbett D."/>
        </authorList>
    </citation>
    <scope>NUCLEOTIDE SEQUENCE [LARGE SCALE GENOMIC DNA]</scope>
    <source>
        <strain evidence="2">ALCF2SS1-6</strain>
    </source>
</reference>
<gene>
    <name evidence="2" type="ORF">L227DRAFT_114155</name>
</gene>
<dbReference type="Proteomes" id="UP000313359">
    <property type="component" value="Unassembled WGS sequence"/>
</dbReference>
<dbReference type="EMBL" id="ML122268">
    <property type="protein sequence ID" value="RPD59824.1"/>
    <property type="molecule type" value="Genomic_DNA"/>
</dbReference>
<organism evidence="2 3">
    <name type="scientific">Lentinus tigrinus ALCF2SS1-6</name>
    <dbReference type="NCBI Taxonomy" id="1328759"/>
    <lineage>
        <taxon>Eukaryota</taxon>
        <taxon>Fungi</taxon>
        <taxon>Dikarya</taxon>
        <taxon>Basidiomycota</taxon>
        <taxon>Agaricomycotina</taxon>
        <taxon>Agaricomycetes</taxon>
        <taxon>Polyporales</taxon>
        <taxon>Polyporaceae</taxon>
        <taxon>Lentinus</taxon>
    </lineage>
</organism>
<name>A0A5C2S9R3_9APHY</name>
<evidence type="ECO:0000256" key="1">
    <source>
        <dbReference type="SAM" id="MobiDB-lite"/>
    </source>
</evidence>
<evidence type="ECO:0000313" key="3">
    <source>
        <dbReference type="Proteomes" id="UP000313359"/>
    </source>
</evidence>
<accession>A0A5C2S9R3</accession>
<proteinExistence type="predicted"/>
<sequence>MGARQREEEAPDARAGVKSRVSGVPRRRRHLEAACLDLSITIFFPRLACPSYFCSGSNPRPRGTPEPHNEPDPENQLFNQDPRTNPRFLCYNRYRDLREHPLHCCGQYQRIVSLRGYNRSYSASRRCRSNRSFSRAVGLSAALAAVRVVPVGPLGLRAGDSTESCCIIIASLYPTSRASCNCQLKRHSIGRHTLQEISTR</sequence>
<dbReference type="AlphaFoldDB" id="A0A5C2S9R3"/>
<dbReference type="OrthoDB" id="10511097at2759"/>
<feature type="region of interest" description="Disordered" evidence="1">
    <location>
        <begin position="1"/>
        <end position="23"/>
    </location>
</feature>